<dbReference type="Pfam" id="PF12840">
    <property type="entry name" value="HTH_20"/>
    <property type="match status" value="1"/>
</dbReference>
<dbReference type="GO" id="GO:0003700">
    <property type="term" value="F:DNA-binding transcription factor activity"/>
    <property type="evidence" value="ECO:0007669"/>
    <property type="project" value="InterPro"/>
</dbReference>
<organism evidence="5 6">
    <name type="scientific">Sphingomonas xanthus</name>
    <dbReference type="NCBI Taxonomy" id="2594473"/>
    <lineage>
        <taxon>Bacteria</taxon>
        <taxon>Pseudomonadati</taxon>
        <taxon>Pseudomonadota</taxon>
        <taxon>Alphaproteobacteria</taxon>
        <taxon>Sphingomonadales</taxon>
        <taxon>Sphingomonadaceae</taxon>
        <taxon>Sphingomonas</taxon>
    </lineage>
</organism>
<dbReference type="AlphaFoldDB" id="A0A516IQ66"/>
<dbReference type="PRINTS" id="PR00778">
    <property type="entry name" value="HTHARSR"/>
</dbReference>
<evidence type="ECO:0000256" key="3">
    <source>
        <dbReference type="ARBA" id="ARBA00023163"/>
    </source>
</evidence>
<evidence type="ECO:0000313" key="5">
    <source>
        <dbReference type="EMBL" id="QDP19062.1"/>
    </source>
</evidence>
<feature type="domain" description="HTH arsR-type" evidence="4">
    <location>
        <begin position="1"/>
        <end position="95"/>
    </location>
</feature>
<name>A0A516IQ66_9SPHN</name>
<proteinExistence type="predicted"/>
<dbReference type="PANTHER" id="PTHR43132">
    <property type="entry name" value="ARSENICAL RESISTANCE OPERON REPRESSOR ARSR-RELATED"/>
    <property type="match status" value="1"/>
</dbReference>
<dbReference type="Gene3D" id="1.10.10.10">
    <property type="entry name" value="Winged helix-like DNA-binding domain superfamily/Winged helix DNA-binding domain"/>
    <property type="match status" value="1"/>
</dbReference>
<dbReference type="InterPro" id="IPR001845">
    <property type="entry name" value="HTH_ArsR_DNA-bd_dom"/>
</dbReference>
<evidence type="ECO:0000256" key="1">
    <source>
        <dbReference type="ARBA" id="ARBA00023015"/>
    </source>
</evidence>
<accession>A0A516IQ66</accession>
<evidence type="ECO:0000313" key="6">
    <source>
        <dbReference type="Proteomes" id="UP000321857"/>
    </source>
</evidence>
<keyword evidence="1" id="KW-0805">Transcription regulation</keyword>
<dbReference type="NCBIfam" id="NF033788">
    <property type="entry name" value="HTH_metalloreg"/>
    <property type="match status" value="1"/>
</dbReference>
<dbReference type="Proteomes" id="UP000321857">
    <property type="component" value="Chromosome"/>
</dbReference>
<reference evidence="5 6" key="1">
    <citation type="submission" date="2019-07" db="EMBL/GenBank/DDBJ databases">
        <title>Sphingomonas AE3 Genome sequencing and assembly.</title>
        <authorList>
            <person name="Kim H."/>
        </authorList>
    </citation>
    <scope>NUCLEOTIDE SEQUENCE [LARGE SCALE GENOMIC DNA]</scope>
    <source>
        <strain evidence="5 6">AE3</strain>
    </source>
</reference>
<gene>
    <name evidence="5" type="ORF">FMM02_03260</name>
</gene>
<dbReference type="SUPFAM" id="SSF46785">
    <property type="entry name" value="Winged helix' DNA-binding domain"/>
    <property type="match status" value="1"/>
</dbReference>
<keyword evidence="3" id="KW-0804">Transcription</keyword>
<dbReference type="InterPro" id="IPR011991">
    <property type="entry name" value="ArsR-like_HTH"/>
</dbReference>
<dbReference type="GO" id="GO:0003677">
    <property type="term" value="F:DNA binding"/>
    <property type="evidence" value="ECO:0007669"/>
    <property type="project" value="UniProtKB-KW"/>
</dbReference>
<evidence type="ECO:0000259" key="4">
    <source>
        <dbReference type="PROSITE" id="PS50987"/>
    </source>
</evidence>
<dbReference type="CDD" id="cd00090">
    <property type="entry name" value="HTH_ARSR"/>
    <property type="match status" value="1"/>
</dbReference>
<dbReference type="RefSeq" id="WP_147493518.1">
    <property type="nucleotide sequence ID" value="NZ_CP041659.1"/>
</dbReference>
<dbReference type="SMART" id="SM00418">
    <property type="entry name" value="HTH_ARSR"/>
    <property type="match status" value="1"/>
</dbReference>
<sequence length="98" mass="10339">MENEAAVAALAALAFETRLQAVQLLATVGDDGLAAGELSRRLGVQQNTLSDHLASLARAGIVKADRQGRSIIYRANPQAVRDLVLFLSERLGANARAA</sequence>
<dbReference type="InterPro" id="IPR051011">
    <property type="entry name" value="Metal_resp_trans_reg"/>
</dbReference>
<dbReference type="KEGG" id="sxa:FMM02_03260"/>
<dbReference type="PANTHER" id="PTHR43132:SF2">
    <property type="entry name" value="ARSENICAL RESISTANCE OPERON REPRESSOR ARSR-RELATED"/>
    <property type="match status" value="1"/>
</dbReference>
<dbReference type="PROSITE" id="PS50987">
    <property type="entry name" value="HTH_ARSR_2"/>
    <property type="match status" value="1"/>
</dbReference>
<dbReference type="EMBL" id="CP041659">
    <property type="protein sequence ID" value="QDP19062.1"/>
    <property type="molecule type" value="Genomic_DNA"/>
</dbReference>
<dbReference type="OrthoDB" id="9804742at2"/>
<dbReference type="InterPro" id="IPR036388">
    <property type="entry name" value="WH-like_DNA-bd_sf"/>
</dbReference>
<keyword evidence="2" id="KW-0238">DNA-binding</keyword>
<keyword evidence="6" id="KW-1185">Reference proteome</keyword>
<protein>
    <submittedName>
        <fullName evidence="5">Helix-turn-helix transcriptional regulator</fullName>
    </submittedName>
</protein>
<evidence type="ECO:0000256" key="2">
    <source>
        <dbReference type="ARBA" id="ARBA00023125"/>
    </source>
</evidence>
<dbReference type="InterPro" id="IPR036390">
    <property type="entry name" value="WH_DNA-bd_sf"/>
</dbReference>